<feature type="transmembrane region" description="Helical" evidence="1">
    <location>
        <begin position="128"/>
        <end position="147"/>
    </location>
</feature>
<keyword evidence="1" id="KW-0472">Membrane</keyword>
<dbReference type="RefSeq" id="WP_103465656.1">
    <property type="nucleotide sequence ID" value="NZ_PPXB01000007.1"/>
</dbReference>
<organism evidence="2 3">
    <name type="scientific">Arthrobacter glacialis</name>
    <dbReference type="NCBI Taxonomy" id="1664"/>
    <lineage>
        <taxon>Bacteria</taxon>
        <taxon>Bacillati</taxon>
        <taxon>Actinomycetota</taxon>
        <taxon>Actinomycetes</taxon>
        <taxon>Micrococcales</taxon>
        <taxon>Micrococcaceae</taxon>
        <taxon>Arthrobacter</taxon>
    </lineage>
</organism>
<feature type="transmembrane region" description="Helical" evidence="1">
    <location>
        <begin position="42"/>
        <end position="66"/>
    </location>
</feature>
<feature type="transmembrane region" description="Helical" evidence="1">
    <location>
        <begin position="103"/>
        <end position="122"/>
    </location>
</feature>
<protein>
    <submittedName>
        <fullName evidence="2">Hydrolase</fullName>
    </submittedName>
</protein>
<evidence type="ECO:0000313" key="3">
    <source>
        <dbReference type="Proteomes" id="UP000237061"/>
    </source>
</evidence>
<dbReference type="Proteomes" id="UP000237061">
    <property type="component" value="Unassembled WGS sequence"/>
</dbReference>
<dbReference type="GO" id="GO:0016787">
    <property type="term" value="F:hydrolase activity"/>
    <property type="evidence" value="ECO:0007669"/>
    <property type="project" value="UniProtKB-KW"/>
</dbReference>
<dbReference type="InterPro" id="IPR007404">
    <property type="entry name" value="YdjM-like"/>
</dbReference>
<keyword evidence="3" id="KW-1185">Reference proteome</keyword>
<proteinExistence type="predicted"/>
<accession>A0A2S3ZWP2</accession>
<keyword evidence="1" id="KW-0812">Transmembrane</keyword>
<feature type="transmembrane region" description="Helical" evidence="1">
    <location>
        <begin position="182"/>
        <end position="211"/>
    </location>
</feature>
<gene>
    <name evidence="2" type="ORF">CVS27_10300</name>
</gene>
<dbReference type="EMBL" id="PPXC01000007">
    <property type="protein sequence ID" value="POH73307.1"/>
    <property type="molecule type" value="Genomic_DNA"/>
</dbReference>
<evidence type="ECO:0000256" key="1">
    <source>
        <dbReference type="SAM" id="Phobius"/>
    </source>
</evidence>
<dbReference type="Pfam" id="PF04307">
    <property type="entry name" value="YdjM"/>
    <property type="match status" value="1"/>
</dbReference>
<sequence length="270" mass="28551">MMGAHHAASGAAVWLALTTQFNVNLGAVHQVLPHIPEQISLGMGLLDLTPTAVVAGALVTAGAALVPDADHRHATIAHSLPPLSNIMCIQVGKMSGGHRHGTHSILGLAAFVGIAWLAGMWTVEVANLGTIFPGAGLLAVLLASFAAKSLKFIPDTMRKFPWVVGLAVGTFVTLFAPQEPYWFPLSMALGVSIHIVGDMLTTGGCNLLWPLRIRPPRMLRKIPLVKNIWRPSGNIAIPLLGNAGSVREWLVLIPVSGYVIWAIADAVFSA</sequence>
<name>A0A2S3ZWP2_ARTGL</name>
<dbReference type="AlphaFoldDB" id="A0A2S3ZWP2"/>
<keyword evidence="1" id="KW-1133">Transmembrane helix</keyword>
<feature type="transmembrane region" description="Helical" evidence="1">
    <location>
        <begin position="159"/>
        <end position="176"/>
    </location>
</feature>
<feature type="transmembrane region" description="Helical" evidence="1">
    <location>
        <begin position="249"/>
        <end position="268"/>
    </location>
</feature>
<comment type="caution">
    <text evidence="2">The sequence shown here is derived from an EMBL/GenBank/DDBJ whole genome shotgun (WGS) entry which is preliminary data.</text>
</comment>
<dbReference type="OrthoDB" id="3425909at2"/>
<reference evidence="2 3" key="1">
    <citation type="submission" date="2018-01" db="EMBL/GenBank/DDBJ databases">
        <title>Arthrobacter sp. nov., from glaciers in China.</title>
        <authorList>
            <person name="Liu Q."/>
            <person name="Xin Y.-H."/>
        </authorList>
    </citation>
    <scope>NUCLEOTIDE SEQUENCE [LARGE SCALE GENOMIC DNA]</scope>
    <source>
        <strain evidence="2 3">HLT2-12-2</strain>
    </source>
</reference>
<evidence type="ECO:0000313" key="2">
    <source>
        <dbReference type="EMBL" id="POH73307.1"/>
    </source>
</evidence>
<keyword evidence="2" id="KW-0378">Hydrolase</keyword>